<dbReference type="RefSeq" id="WP_179360590.1">
    <property type="nucleotide sequence ID" value="NZ_CP026993.1"/>
</dbReference>
<dbReference type="OrthoDB" id="10874at2157"/>
<dbReference type="Proteomes" id="UP000509771">
    <property type="component" value="Chromosome"/>
</dbReference>
<dbReference type="KEGG" id="ncl:C5F47_07935"/>
<dbReference type="InterPro" id="IPR002739">
    <property type="entry name" value="PAB1135-like"/>
</dbReference>
<dbReference type="InterPro" id="IPR022803">
    <property type="entry name" value="Ribosomal_uL5_dom_sf"/>
</dbReference>
<accession>A0A7D5LZW1</accession>
<dbReference type="AlphaFoldDB" id="A0A7D5LZW1"/>
<organism evidence="1 2">
    <name type="scientific">Nitrosopumilus cobalaminigenes</name>
    <dbReference type="NCBI Taxonomy" id="1470066"/>
    <lineage>
        <taxon>Archaea</taxon>
        <taxon>Nitrososphaerota</taxon>
        <taxon>Nitrososphaeria</taxon>
        <taxon>Nitrosopumilales</taxon>
        <taxon>Nitrosopumilaceae</taxon>
        <taxon>Nitrosopumilus</taxon>
    </lineage>
</organism>
<evidence type="ECO:0000313" key="1">
    <source>
        <dbReference type="EMBL" id="QLH03474.1"/>
    </source>
</evidence>
<dbReference type="PANTHER" id="PTHR38816:SF1">
    <property type="entry name" value="EXOSOME SUBUNIT"/>
    <property type="match status" value="1"/>
</dbReference>
<proteinExistence type="predicted"/>
<dbReference type="Pfam" id="PF01877">
    <property type="entry name" value="RNA_binding"/>
    <property type="match status" value="1"/>
</dbReference>
<name>A0A7D5LZW1_9ARCH</name>
<reference evidence="1 2" key="1">
    <citation type="submission" date="2018-02" db="EMBL/GenBank/DDBJ databases">
        <title>Complete genome of Nitrosopumilus cobalaminigenes HCA1.</title>
        <authorList>
            <person name="Qin W."/>
            <person name="Zheng Y."/>
            <person name="Stahl D.A."/>
        </authorList>
    </citation>
    <scope>NUCLEOTIDE SEQUENCE [LARGE SCALE GENOMIC DNA]</scope>
    <source>
        <strain evidence="1 2">HCA1</strain>
    </source>
</reference>
<dbReference type="PANTHER" id="PTHR38816">
    <property type="entry name" value="EXOSOME SUBUNIT, DUF54 FAMILY-RELATED"/>
    <property type="match status" value="1"/>
</dbReference>
<sequence>MVHKIEISIHVIVHATEDITKIFQSFEDVLNVKEEDFVIEETEGHYENPITLLNANIVKKQAQNLIDKLLELLPDDQVEDLIEEIEDRIEDSRFHLRLDKQELVKGNLVVKEKGTIKLKIHTPIYNKKDTVKIFSEILKIVN</sequence>
<dbReference type="EMBL" id="CP026993">
    <property type="protein sequence ID" value="QLH03474.1"/>
    <property type="molecule type" value="Genomic_DNA"/>
</dbReference>
<evidence type="ECO:0000313" key="2">
    <source>
        <dbReference type="Proteomes" id="UP000509771"/>
    </source>
</evidence>
<gene>
    <name evidence="1" type="ORF">C5F47_07935</name>
</gene>
<keyword evidence="2" id="KW-1185">Reference proteome</keyword>
<protein>
    <submittedName>
        <fullName evidence="1">Exosome protein</fullName>
    </submittedName>
</protein>
<dbReference type="GeneID" id="56059982"/>
<dbReference type="Gene3D" id="3.30.1440.10">
    <property type="match status" value="1"/>
</dbReference>
<dbReference type="SUPFAM" id="SSF55282">
    <property type="entry name" value="RL5-like"/>
    <property type="match status" value="1"/>
</dbReference>